<keyword evidence="3" id="KW-1185">Reference proteome</keyword>
<dbReference type="AlphaFoldDB" id="A0A8H5LU40"/>
<gene>
    <name evidence="2" type="ORF">D9758_002487</name>
</gene>
<dbReference type="Proteomes" id="UP000559256">
    <property type="component" value="Unassembled WGS sequence"/>
</dbReference>
<sequence length="700" mass="79526">MSINDLPVELLAEVFKFGADLNWPHEDSPFLLKSNSSGADFIYEPDFQVCVSHVCQKWRRVALDLPTLWSTLHFSRPSHIDRAQTFLERCTPSSLPKVFIDDDNPNFDRFRLDILIITVAAEDHIEGHTLAHPQLCHIFNLLCPVTLLWRSLHLRVRDGLCKREARLALRDKCQHASRLQTLQLYHFENFNNAEGLHEATHRTPVVCFANHAPQLKYVSLIGVNLPWDNSPYLKTLHSLELALHLDRIRVPYKVWHQILAESPELKSLRLHYSGPRQPDVEPWGDEEIRLDHLERLSLIDLDSDYLAQILPRLVMPNVKTLELELTTEEPEQDFTSLVQGWANNSGAFIGSRYYHFRLIRVSTRTGLGLVQISNLTCLKLTAIKCDFGPLRDFLHALTALREFELDFDNVCAGEDNRRLEIWKLFVGQDTEDDSIPSSPSPPSSSTHYGLILPKLETFKMFRLPGTQVRDIIRYREGFGREHHRHNQDHHDVNSSLQARGVDDVSHSTTVGTSAATSQQSLPGTLPVNVIPEIKQRSKYIVKYTEQMKGTDAVLDDLVTKGCCWFPEDQDGVEEASVDEVADTNKVIIENGGGSEVLYTEAEIYEDALAGKTANGALLRNLAPEYEARYGSPNSAKWRLVVVDSELVDDAEDEEEEEDDEEEEDGYDEYADDGPTTPAVYGPDDEHQDDLDENDEDEEAT</sequence>
<comment type="caution">
    <text evidence="2">The sequence shown here is derived from an EMBL/GenBank/DDBJ whole genome shotgun (WGS) entry which is preliminary data.</text>
</comment>
<feature type="region of interest" description="Disordered" evidence="1">
    <location>
        <begin position="645"/>
        <end position="700"/>
    </location>
</feature>
<evidence type="ECO:0008006" key="4">
    <source>
        <dbReference type="Google" id="ProtNLM"/>
    </source>
</evidence>
<dbReference type="OrthoDB" id="3352270at2759"/>
<dbReference type="InterPro" id="IPR032675">
    <property type="entry name" value="LRR_dom_sf"/>
</dbReference>
<name>A0A8H5LU40_9AGAR</name>
<feature type="compositionally biased region" description="Acidic residues" evidence="1">
    <location>
        <begin position="685"/>
        <end position="700"/>
    </location>
</feature>
<feature type="compositionally biased region" description="Acidic residues" evidence="1">
    <location>
        <begin position="645"/>
        <end position="671"/>
    </location>
</feature>
<reference evidence="2 3" key="1">
    <citation type="journal article" date="2020" name="ISME J.">
        <title>Uncovering the hidden diversity of litter-decomposition mechanisms in mushroom-forming fungi.</title>
        <authorList>
            <person name="Floudas D."/>
            <person name="Bentzer J."/>
            <person name="Ahren D."/>
            <person name="Johansson T."/>
            <person name="Persson P."/>
            <person name="Tunlid A."/>
        </authorList>
    </citation>
    <scope>NUCLEOTIDE SEQUENCE [LARGE SCALE GENOMIC DNA]</scope>
    <source>
        <strain evidence="2 3">CBS 291.85</strain>
    </source>
</reference>
<evidence type="ECO:0000256" key="1">
    <source>
        <dbReference type="SAM" id="MobiDB-lite"/>
    </source>
</evidence>
<protein>
    <recommendedName>
        <fullName evidence="4">F-box domain-containing protein</fullName>
    </recommendedName>
</protein>
<evidence type="ECO:0000313" key="2">
    <source>
        <dbReference type="EMBL" id="KAF5369578.1"/>
    </source>
</evidence>
<dbReference type="EMBL" id="JAACJM010000013">
    <property type="protein sequence ID" value="KAF5369578.1"/>
    <property type="molecule type" value="Genomic_DNA"/>
</dbReference>
<accession>A0A8H5LU40</accession>
<proteinExistence type="predicted"/>
<organism evidence="2 3">
    <name type="scientific">Tetrapyrgos nigripes</name>
    <dbReference type="NCBI Taxonomy" id="182062"/>
    <lineage>
        <taxon>Eukaryota</taxon>
        <taxon>Fungi</taxon>
        <taxon>Dikarya</taxon>
        <taxon>Basidiomycota</taxon>
        <taxon>Agaricomycotina</taxon>
        <taxon>Agaricomycetes</taxon>
        <taxon>Agaricomycetidae</taxon>
        <taxon>Agaricales</taxon>
        <taxon>Marasmiineae</taxon>
        <taxon>Marasmiaceae</taxon>
        <taxon>Tetrapyrgos</taxon>
    </lineage>
</organism>
<dbReference type="Gene3D" id="3.80.10.10">
    <property type="entry name" value="Ribonuclease Inhibitor"/>
    <property type="match status" value="1"/>
</dbReference>
<evidence type="ECO:0000313" key="3">
    <source>
        <dbReference type="Proteomes" id="UP000559256"/>
    </source>
</evidence>
<dbReference type="Gene3D" id="1.20.1280.50">
    <property type="match status" value="1"/>
</dbReference>